<organism evidence="1 2">
    <name type="scientific">Popillia japonica</name>
    <name type="common">Japanese beetle</name>
    <dbReference type="NCBI Taxonomy" id="7064"/>
    <lineage>
        <taxon>Eukaryota</taxon>
        <taxon>Metazoa</taxon>
        <taxon>Ecdysozoa</taxon>
        <taxon>Arthropoda</taxon>
        <taxon>Hexapoda</taxon>
        <taxon>Insecta</taxon>
        <taxon>Pterygota</taxon>
        <taxon>Neoptera</taxon>
        <taxon>Endopterygota</taxon>
        <taxon>Coleoptera</taxon>
        <taxon>Polyphaga</taxon>
        <taxon>Scarabaeiformia</taxon>
        <taxon>Scarabaeidae</taxon>
        <taxon>Rutelinae</taxon>
        <taxon>Popillia</taxon>
    </lineage>
</organism>
<evidence type="ECO:0000313" key="2">
    <source>
        <dbReference type="Proteomes" id="UP001458880"/>
    </source>
</evidence>
<proteinExistence type="predicted"/>
<sequence>MFFPLAFLSEVMGDFKTKEKGDAFLKRFNVSKHGGYELYKRACKRKWTMAGKIENTQAAQIVFHSIFGTVCEDLGVLSQITNTKKWYTREERWALHSNKVLQRGEL</sequence>
<keyword evidence="2" id="KW-1185">Reference proteome</keyword>
<dbReference type="Proteomes" id="UP001458880">
    <property type="component" value="Unassembled WGS sequence"/>
</dbReference>
<dbReference type="EMBL" id="JASPKY010000850">
    <property type="protein sequence ID" value="KAK9681064.1"/>
    <property type="molecule type" value="Genomic_DNA"/>
</dbReference>
<reference evidence="1 2" key="1">
    <citation type="journal article" date="2024" name="BMC Genomics">
        <title>De novo assembly and annotation of Popillia japonica's genome with initial clues to its potential as an invasive pest.</title>
        <authorList>
            <person name="Cucini C."/>
            <person name="Boschi S."/>
            <person name="Funari R."/>
            <person name="Cardaioli E."/>
            <person name="Iannotti N."/>
            <person name="Marturano G."/>
            <person name="Paoli F."/>
            <person name="Bruttini M."/>
            <person name="Carapelli A."/>
            <person name="Frati F."/>
            <person name="Nardi F."/>
        </authorList>
    </citation>
    <scope>NUCLEOTIDE SEQUENCE [LARGE SCALE GENOMIC DNA]</scope>
    <source>
        <strain evidence="1">DMR45628</strain>
    </source>
</reference>
<gene>
    <name evidence="1" type="ORF">QE152_g38595</name>
</gene>
<evidence type="ECO:0000313" key="1">
    <source>
        <dbReference type="EMBL" id="KAK9681064.1"/>
    </source>
</evidence>
<name>A0AAW1HWV2_POPJA</name>
<protein>
    <submittedName>
        <fullName evidence="1">Uncharacterized protein</fullName>
    </submittedName>
</protein>
<dbReference type="AlphaFoldDB" id="A0AAW1HWV2"/>
<accession>A0AAW1HWV2</accession>
<comment type="caution">
    <text evidence="1">The sequence shown here is derived from an EMBL/GenBank/DDBJ whole genome shotgun (WGS) entry which is preliminary data.</text>
</comment>